<dbReference type="InterPro" id="IPR013538">
    <property type="entry name" value="ASHA1/2-like_C"/>
</dbReference>
<gene>
    <name evidence="3" type="ORF">LV75_003761</name>
</gene>
<comment type="similarity">
    <text evidence="1">Belongs to the AHA1 family.</text>
</comment>
<dbReference type="EMBL" id="JAMTCO010000009">
    <property type="protein sequence ID" value="MCP2271247.1"/>
    <property type="molecule type" value="Genomic_DNA"/>
</dbReference>
<dbReference type="InterPro" id="IPR023393">
    <property type="entry name" value="START-like_dom_sf"/>
</dbReference>
<keyword evidence="4" id="KW-1185">Reference proteome</keyword>
<sequence>MIDIGAQIGATGRAVTEVEGHIRVLLTRDYAATPDDVWDALTDPARLRRWFLPISGDLRAGGQFQLEGNAGGEILHCEPPSRLRVTFGGPSSLVEVRLSGDDTHTRLELEHTVPVEFAGSAAGSLFVGPGWDGAALGLALHLVGAVADDPNSIETQRFNLASIAAWVRATTGVATDAEVEAGRAAALAQYCPDVKD</sequence>
<name>A0ABT1IF26_9PSEU</name>
<evidence type="ECO:0000259" key="2">
    <source>
        <dbReference type="Pfam" id="PF08327"/>
    </source>
</evidence>
<dbReference type="Pfam" id="PF08327">
    <property type="entry name" value="AHSA1"/>
    <property type="match status" value="1"/>
</dbReference>
<dbReference type="RefSeq" id="WP_253888205.1">
    <property type="nucleotide sequence ID" value="NZ_BAAAVB010000027.1"/>
</dbReference>
<evidence type="ECO:0000313" key="3">
    <source>
        <dbReference type="EMBL" id="MCP2271247.1"/>
    </source>
</evidence>
<evidence type="ECO:0000256" key="1">
    <source>
        <dbReference type="ARBA" id="ARBA00006817"/>
    </source>
</evidence>
<dbReference type="SUPFAM" id="SSF55961">
    <property type="entry name" value="Bet v1-like"/>
    <property type="match status" value="1"/>
</dbReference>
<dbReference type="Gene3D" id="3.30.530.20">
    <property type="match status" value="1"/>
</dbReference>
<comment type="caution">
    <text evidence="3">The sequence shown here is derived from an EMBL/GenBank/DDBJ whole genome shotgun (WGS) entry which is preliminary data.</text>
</comment>
<evidence type="ECO:0000313" key="4">
    <source>
        <dbReference type="Proteomes" id="UP001205185"/>
    </source>
</evidence>
<dbReference type="Proteomes" id="UP001205185">
    <property type="component" value="Unassembled WGS sequence"/>
</dbReference>
<organism evidence="3 4">
    <name type="scientific">Actinokineospora diospyrosa</name>
    <dbReference type="NCBI Taxonomy" id="103728"/>
    <lineage>
        <taxon>Bacteria</taxon>
        <taxon>Bacillati</taxon>
        <taxon>Actinomycetota</taxon>
        <taxon>Actinomycetes</taxon>
        <taxon>Pseudonocardiales</taxon>
        <taxon>Pseudonocardiaceae</taxon>
        <taxon>Actinokineospora</taxon>
    </lineage>
</organism>
<accession>A0ABT1IF26</accession>
<reference evidence="3 4" key="1">
    <citation type="submission" date="2022-06" db="EMBL/GenBank/DDBJ databases">
        <title>Genomic Encyclopedia of Archaeal and Bacterial Type Strains, Phase II (KMG-II): from individual species to whole genera.</title>
        <authorList>
            <person name="Goeker M."/>
        </authorList>
    </citation>
    <scope>NUCLEOTIDE SEQUENCE [LARGE SCALE GENOMIC DNA]</scope>
    <source>
        <strain evidence="3 4">DSM 44255</strain>
    </source>
</reference>
<protein>
    <submittedName>
        <fullName evidence="3">Conserved protein YndB, AHSA1/START domain</fullName>
    </submittedName>
</protein>
<proteinExistence type="inferred from homology"/>
<dbReference type="CDD" id="cd08899">
    <property type="entry name" value="SRPBCC_CalC_Aha1-like_6"/>
    <property type="match status" value="1"/>
</dbReference>
<feature type="domain" description="Activator of Hsp90 ATPase homologue 1/2-like C-terminal" evidence="2">
    <location>
        <begin position="32"/>
        <end position="112"/>
    </location>
</feature>